<sequence length="99" mass="11589">IIYRKKIHEHLQNKISVTDFRLICRAYEILSDSTKRKLYDNRQEWTFELPIDKYIAQQLASEPALVDDLTERLRNANLAELNAQDPITGHTTLYCAARV</sequence>
<feature type="non-terminal residue" evidence="1">
    <location>
        <position position="1"/>
    </location>
</feature>
<protein>
    <recommendedName>
        <fullName evidence="3">J domain-containing protein</fullName>
    </recommendedName>
</protein>
<dbReference type="EMBL" id="CAJOBR010045402">
    <property type="protein sequence ID" value="CAF5036892.1"/>
    <property type="molecule type" value="Genomic_DNA"/>
</dbReference>
<dbReference type="AlphaFoldDB" id="A0A822BQE2"/>
<evidence type="ECO:0008006" key="3">
    <source>
        <dbReference type="Google" id="ProtNLM"/>
    </source>
</evidence>
<dbReference type="Proteomes" id="UP000663848">
    <property type="component" value="Unassembled WGS sequence"/>
</dbReference>
<accession>A0A822BQE2</accession>
<reference evidence="1" key="1">
    <citation type="submission" date="2021-02" db="EMBL/GenBank/DDBJ databases">
        <authorList>
            <person name="Nowell W R."/>
        </authorList>
    </citation>
    <scope>NUCLEOTIDE SEQUENCE</scope>
</reference>
<dbReference type="SUPFAM" id="SSF46565">
    <property type="entry name" value="Chaperone J-domain"/>
    <property type="match status" value="1"/>
</dbReference>
<evidence type="ECO:0000313" key="2">
    <source>
        <dbReference type="Proteomes" id="UP000663848"/>
    </source>
</evidence>
<organism evidence="1 2">
    <name type="scientific">Rotaria socialis</name>
    <dbReference type="NCBI Taxonomy" id="392032"/>
    <lineage>
        <taxon>Eukaryota</taxon>
        <taxon>Metazoa</taxon>
        <taxon>Spiralia</taxon>
        <taxon>Gnathifera</taxon>
        <taxon>Rotifera</taxon>
        <taxon>Eurotatoria</taxon>
        <taxon>Bdelloidea</taxon>
        <taxon>Philodinida</taxon>
        <taxon>Philodinidae</taxon>
        <taxon>Rotaria</taxon>
    </lineage>
</organism>
<comment type="caution">
    <text evidence="1">The sequence shown here is derived from an EMBL/GenBank/DDBJ whole genome shotgun (WGS) entry which is preliminary data.</text>
</comment>
<dbReference type="Gene3D" id="1.10.287.110">
    <property type="entry name" value="DnaJ domain"/>
    <property type="match status" value="1"/>
</dbReference>
<evidence type="ECO:0000313" key="1">
    <source>
        <dbReference type="EMBL" id="CAF5036892.1"/>
    </source>
</evidence>
<dbReference type="InterPro" id="IPR018253">
    <property type="entry name" value="DnaJ_domain_CS"/>
</dbReference>
<proteinExistence type="predicted"/>
<dbReference type="PROSITE" id="PS00636">
    <property type="entry name" value="DNAJ_1"/>
    <property type="match status" value="1"/>
</dbReference>
<feature type="non-terminal residue" evidence="1">
    <location>
        <position position="99"/>
    </location>
</feature>
<name>A0A822BQE2_9BILA</name>
<dbReference type="InterPro" id="IPR036869">
    <property type="entry name" value="J_dom_sf"/>
</dbReference>
<gene>
    <name evidence="1" type="ORF">QYT958_LOCUS41096</name>
</gene>